<keyword evidence="1" id="KW-0472">Membrane</keyword>
<keyword evidence="1" id="KW-0812">Transmembrane</keyword>
<accession>A0A7C3SP00</accession>
<protein>
    <submittedName>
        <fullName evidence="2">Uncharacterized protein</fullName>
    </submittedName>
</protein>
<sequence length="256" mass="29217">MPVKHGKHLGLGIVLAISFFVVLFLMFSPIFPKSTEGKPQNGLEWADEMFNRLAKGSSYFIPKVAKSNEKFMGHMFSMTLKMDKPDDKPGAAEERAQRASQLFIINKCANVEVNGSELKIEGDLGKVLSVALRDSETMYHNEGSKIKELYAEAMKTDDVKQIFRQWYNVLDKMNKQFVKEKKADEAKIVSDVSKKAIEAAYNYYGIIPEKVKDKVGLMVFLLIFYIAYTMWWGFAIFYIFEGLGLSMKKAKEKKEV</sequence>
<keyword evidence="1" id="KW-1133">Transmembrane helix</keyword>
<name>A0A7C3SP00_9BACT</name>
<dbReference type="AlphaFoldDB" id="A0A7C3SP00"/>
<dbReference type="EMBL" id="DTGA01000178">
    <property type="protein sequence ID" value="HGB31579.1"/>
    <property type="molecule type" value="Genomic_DNA"/>
</dbReference>
<gene>
    <name evidence="2" type="ORF">ENV35_06870</name>
</gene>
<evidence type="ECO:0000256" key="1">
    <source>
        <dbReference type="SAM" id="Phobius"/>
    </source>
</evidence>
<feature type="transmembrane region" description="Helical" evidence="1">
    <location>
        <begin position="215"/>
        <end position="240"/>
    </location>
</feature>
<reference evidence="2" key="1">
    <citation type="journal article" date="2020" name="mSystems">
        <title>Genome- and Community-Level Interaction Insights into Carbon Utilization and Element Cycling Functions of Hydrothermarchaeota in Hydrothermal Sediment.</title>
        <authorList>
            <person name="Zhou Z."/>
            <person name="Liu Y."/>
            <person name="Xu W."/>
            <person name="Pan J."/>
            <person name="Luo Z.H."/>
            <person name="Li M."/>
        </authorList>
    </citation>
    <scope>NUCLEOTIDE SEQUENCE [LARGE SCALE GENOMIC DNA]</scope>
    <source>
        <strain evidence="2">SpSt-751</strain>
    </source>
</reference>
<evidence type="ECO:0000313" key="2">
    <source>
        <dbReference type="EMBL" id="HGB31579.1"/>
    </source>
</evidence>
<proteinExistence type="predicted"/>
<organism evidence="2">
    <name type="scientific">Dictyoglomus turgidum</name>
    <dbReference type="NCBI Taxonomy" id="513050"/>
    <lineage>
        <taxon>Bacteria</taxon>
        <taxon>Pseudomonadati</taxon>
        <taxon>Dictyoglomota</taxon>
        <taxon>Dictyoglomia</taxon>
        <taxon>Dictyoglomales</taxon>
        <taxon>Dictyoglomaceae</taxon>
        <taxon>Dictyoglomus</taxon>
    </lineage>
</organism>
<comment type="caution">
    <text evidence="2">The sequence shown here is derived from an EMBL/GenBank/DDBJ whole genome shotgun (WGS) entry which is preliminary data.</text>
</comment>
<feature type="transmembrane region" description="Helical" evidence="1">
    <location>
        <begin position="12"/>
        <end position="31"/>
    </location>
</feature>